<dbReference type="InterPro" id="IPR011933">
    <property type="entry name" value="Double_TM_dom"/>
</dbReference>
<protein>
    <submittedName>
        <fullName evidence="3">BatA and WFA domain-containing protein</fullName>
    </submittedName>
</protein>
<dbReference type="Pfam" id="PF07584">
    <property type="entry name" value="BatA"/>
    <property type="match status" value="1"/>
</dbReference>
<evidence type="ECO:0000259" key="2">
    <source>
        <dbReference type="Pfam" id="PF07584"/>
    </source>
</evidence>
<evidence type="ECO:0000313" key="4">
    <source>
        <dbReference type="Proteomes" id="UP000831290"/>
    </source>
</evidence>
<dbReference type="Proteomes" id="UP000831290">
    <property type="component" value="Chromosome"/>
</dbReference>
<dbReference type="RefSeq" id="WP_255842775.1">
    <property type="nucleotide sequence ID" value="NZ_CP094358.1"/>
</dbReference>
<dbReference type="PANTHER" id="PTHR37464">
    <property type="entry name" value="BLL2463 PROTEIN"/>
    <property type="match status" value="1"/>
</dbReference>
<feature type="domain" description="Aerotolerance regulator N-terminal" evidence="2">
    <location>
        <begin position="1"/>
        <end position="76"/>
    </location>
</feature>
<dbReference type="SUPFAM" id="SSF53300">
    <property type="entry name" value="vWA-like"/>
    <property type="match status" value="1"/>
</dbReference>
<evidence type="ECO:0000313" key="3">
    <source>
        <dbReference type="EMBL" id="UOB17360.1"/>
    </source>
</evidence>
<dbReference type="NCBIfam" id="TIGR02226">
    <property type="entry name" value="two_anch"/>
    <property type="match status" value="1"/>
</dbReference>
<accession>A0A9E6ZN22</accession>
<dbReference type="PANTHER" id="PTHR37464:SF1">
    <property type="entry name" value="BLL2463 PROTEIN"/>
    <property type="match status" value="1"/>
</dbReference>
<gene>
    <name evidence="3" type="ORF">MQE35_16685</name>
</gene>
<keyword evidence="1" id="KW-0812">Transmembrane</keyword>
<dbReference type="AlphaFoldDB" id="A0A9E6ZN22"/>
<sequence>MQFKHPEILWALFLLLIPIIIHLFQLRKFEKTPFTNVKFLKEVVIQSRKSSQLKKWLIFFVRFIAFTLIILAFAQPYSANRNITTTHKETVIYLDNSFSMQAKGDKGELLKRAVNELIKEIPEKETFSLFTNDKTYRNTNIKTIRNELLQLDYSNNQLHIEDVILKGKNNFSKSQNSIKNLVLISDFQTNLQETFTASDSTFHTDLVQLTPSATNNIYIDSVYIENQNPETLQLAVNIKYSGEKISDFPVSLYDKEDLIAKTSVSFKENNLTKAYFTLPSNKIIEGKVKIDDNGLQYDNTLFFSINRPEKINVLSINENDFNYLKKIYTGNEFNFISVSLNNLNYNIIPEQNLIVLNEVKTVPNSITNSLKSFLDAGGSLLIIPAVESNLTSYNSLLKNISSLEIVKKVDAGKNITSINFSHPLFRDVFDNKVSNFQYPKVNSYYQLKSFSNILGFDDGSPFLINNKNIFIFASALNSENSNFINSPLIVPTLYIIAKNSLQLPSPYYNVGRDNSFDINVTLASDEILVLTKNENEFIPQQQSYSHIVKVMINKNAMQAGVYNIKTADTTLQKVSFNYDRSESKLQYLNFSNISNKESVSSSVSDLFDKIKSENNVNELWKWFVIFAMIFLITEMLILKFLK</sequence>
<dbReference type="InterPro" id="IPR036465">
    <property type="entry name" value="vWFA_dom_sf"/>
</dbReference>
<keyword evidence="1" id="KW-0472">Membrane</keyword>
<feature type="transmembrane region" description="Helical" evidence="1">
    <location>
        <begin position="619"/>
        <end position="641"/>
    </location>
</feature>
<dbReference type="InterPro" id="IPR024163">
    <property type="entry name" value="Aerotolerance_reg_N"/>
</dbReference>
<evidence type="ECO:0000256" key="1">
    <source>
        <dbReference type="SAM" id="Phobius"/>
    </source>
</evidence>
<dbReference type="EMBL" id="CP094358">
    <property type="protein sequence ID" value="UOB17360.1"/>
    <property type="molecule type" value="Genomic_DNA"/>
</dbReference>
<keyword evidence="4" id="KW-1185">Reference proteome</keyword>
<dbReference type="Gene3D" id="3.40.50.410">
    <property type="entry name" value="von Willebrand factor, type A domain"/>
    <property type="match status" value="1"/>
</dbReference>
<reference evidence="3" key="1">
    <citation type="submission" date="2022-03" db="EMBL/GenBank/DDBJ databases">
        <title>Description of Abyssus ytuae gen. nov., sp. nov., a novel member of the family Flavobacteriaceae isolated from the sediment of Mariana Trench.</title>
        <authorList>
            <person name="Zhang J."/>
            <person name="Xu X."/>
        </authorList>
    </citation>
    <scope>NUCLEOTIDE SEQUENCE</scope>
    <source>
        <strain evidence="3">MT3330</strain>
    </source>
</reference>
<keyword evidence="1" id="KW-1133">Transmembrane helix</keyword>
<organism evidence="3 4">
    <name type="scientific">Abyssalbus ytuae</name>
    <dbReference type="NCBI Taxonomy" id="2926907"/>
    <lineage>
        <taxon>Bacteria</taxon>
        <taxon>Pseudomonadati</taxon>
        <taxon>Bacteroidota</taxon>
        <taxon>Flavobacteriia</taxon>
        <taxon>Flavobacteriales</taxon>
        <taxon>Flavobacteriaceae</taxon>
        <taxon>Abyssalbus</taxon>
    </lineage>
</organism>
<dbReference type="KEGG" id="fbm:MQE35_16685"/>
<name>A0A9E6ZN22_9FLAO</name>
<feature type="transmembrane region" description="Helical" evidence="1">
    <location>
        <begin position="6"/>
        <end position="24"/>
    </location>
</feature>
<proteinExistence type="predicted"/>
<feature type="transmembrane region" description="Helical" evidence="1">
    <location>
        <begin position="56"/>
        <end position="74"/>
    </location>
</feature>